<keyword evidence="6" id="KW-0472">Membrane</keyword>
<dbReference type="InterPro" id="IPR046357">
    <property type="entry name" value="PPIase_dom_sf"/>
</dbReference>
<keyword evidence="6" id="KW-0812">Transmembrane</keyword>
<dbReference type="SUPFAM" id="SSF54534">
    <property type="entry name" value="FKBP-like"/>
    <property type="match status" value="1"/>
</dbReference>
<protein>
    <recommendedName>
        <fullName evidence="2">peptidylprolyl isomerase</fullName>
        <ecNumber evidence="2">5.2.1.8</ecNumber>
    </recommendedName>
</protein>
<dbReference type="Pfam" id="PF13624">
    <property type="entry name" value="SurA_N_3"/>
    <property type="match status" value="1"/>
</dbReference>
<dbReference type="Gene3D" id="1.10.8.1040">
    <property type="match status" value="1"/>
</dbReference>
<proteinExistence type="predicted"/>
<gene>
    <name evidence="8" type="ORF">CH362_05340</name>
</gene>
<evidence type="ECO:0000256" key="6">
    <source>
        <dbReference type="SAM" id="Phobius"/>
    </source>
</evidence>
<evidence type="ECO:0000256" key="2">
    <source>
        <dbReference type="ARBA" id="ARBA00013194"/>
    </source>
</evidence>
<evidence type="ECO:0000256" key="5">
    <source>
        <dbReference type="ARBA" id="ARBA00023235"/>
    </source>
</evidence>
<dbReference type="Proteomes" id="UP000231926">
    <property type="component" value="Unassembled WGS sequence"/>
</dbReference>
<keyword evidence="6" id="KW-1133">Transmembrane helix</keyword>
<dbReference type="EC" id="5.2.1.8" evidence="2"/>
<sequence>MYIFKKDNISPGLVLGSGAIFGFVLAVFGLLFPEKGVLSMDSAAEVNGTSIGREEYIRALAGYASDSKNPITEEIKFQVLERLIEEELLVQRGLELGLADQDRLIRAGIVRSVIQSVISETSSKEPNDLELRIYYISNKEKFSGTQRYLVSAFETFDERSAWKASEEWKEKGKPNQAVFIDLPASPLPIRKLLDYLGPEIARVIVDLKPGEISSPIQSGNKYLIVKLISSEPGVSLPFQQIREEIKAYYLQEKGDKVLRDYLEFLKRRAKIERFPAEER</sequence>
<dbReference type="InterPro" id="IPR000297">
    <property type="entry name" value="PPIase_PpiC"/>
</dbReference>
<dbReference type="InterPro" id="IPR027304">
    <property type="entry name" value="Trigger_fact/SurA_dom_sf"/>
</dbReference>
<dbReference type="PANTHER" id="PTHR47245">
    <property type="entry name" value="PEPTIDYLPROLYL ISOMERASE"/>
    <property type="match status" value="1"/>
</dbReference>
<evidence type="ECO:0000256" key="1">
    <source>
        <dbReference type="ARBA" id="ARBA00000971"/>
    </source>
</evidence>
<feature type="domain" description="PpiC" evidence="7">
    <location>
        <begin position="128"/>
        <end position="243"/>
    </location>
</feature>
<dbReference type="SUPFAM" id="SSF109998">
    <property type="entry name" value="Triger factor/SurA peptide-binding domain-like"/>
    <property type="match status" value="1"/>
</dbReference>
<feature type="transmembrane region" description="Helical" evidence="6">
    <location>
        <begin position="12"/>
        <end position="32"/>
    </location>
</feature>
<evidence type="ECO:0000259" key="7">
    <source>
        <dbReference type="Pfam" id="PF13145"/>
    </source>
</evidence>
<dbReference type="Gene3D" id="3.10.50.40">
    <property type="match status" value="1"/>
</dbReference>
<reference evidence="8 9" key="1">
    <citation type="submission" date="2017-07" db="EMBL/GenBank/DDBJ databases">
        <title>Leptospira spp. isolated from tropical soils.</title>
        <authorList>
            <person name="Thibeaux R."/>
            <person name="Iraola G."/>
            <person name="Ferres I."/>
            <person name="Bierque E."/>
            <person name="Girault D."/>
            <person name="Soupe-Gilbert M.-E."/>
            <person name="Picardeau M."/>
            <person name="Goarant C."/>
        </authorList>
    </citation>
    <scope>NUCLEOTIDE SEQUENCE [LARGE SCALE GENOMIC DNA]</scope>
    <source>
        <strain evidence="8 9">FH4-C-A2</strain>
    </source>
</reference>
<evidence type="ECO:0000256" key="4">
    <source>
        <dbReference type="ARBA" id="ARBA00023110"/>
    </source>
</evidence>
<comment type="caution">
    <text evidence="8">The sequence shown here is derived from an EMBL/GenBank/DDBJ whole genome shotgun (WGS) entry which is preliminary data.</text>
</comment>
<organism evidence="8 9">
    <name type="scientific">Leptospira saintgironsiae</name>
    <dbReference type="NCBI Taxonomy" id="2023183"/>
    <lineage>
        <taxon>Bacteria</taxon>
        <taxon>Pseudomonadati</taxon>
        <taxon>Spirochaetota</taxon>
        <taxon>Spirochaetia</taxon>
        <taxon>Leptospirales</taxon>
        <taxon>Leptospiraceae</taxon>
        <taxon>Leptospira</taxon>
    </lineage>
</organism>
<evidence type="ECO:0000313" key="8">
    <source>
        <dbReference type="EMBL" id="PJZ49752.1"/>
    </source>
</evidence>
<comment type="catalytic activity">
    <reaction evidence="1">
        <text>[protein]-peptidylproline (omega=180) = [protein]-peptidylproline (omega=0)</text>
        <dbReference type="Rhea" id="RHEA:16237"/>
        <dbReference type="Rhea" id="RHEA-COMP:10747"/>
        <dbReference type="Rhea" id="RHEA-COMP:10748"/>
        <dbReference type="ChEBI" id="CHEBI:83833"/>
        <dbReference type="ChEBI" id="CHEBI:83834"/>
        <dbReference type="EC" id="5.2.1.8"/>
    </reaction>
</comment>
<dbReference type="InterPro" id="IPR050245">
    <property type="entry name" value="PrsA_foldase"/>
</dbReference>
<keyword evidence="4" id="KW-0697">Rotamase</keyword>
<evidence type="ECO:0000313" key="9">
    <source>
        <dbReference type="Proteomes" id="UP000231926"/>
    </source>
</evidence>
<dbReference type="GO" id="GO:0003755">
    <property type="term" value="F:peptidyl-prolyl cis-trans isomerase activity"/>
    <property type="evidence" value="ECO:0007669"/>
    <property type="project" value="UniProtKB-KW"/>
</dbReference>
<dbReference type="EMBL" id="NPDR01000002">
    <property type="protein sequence ID" value="PJZ49752.1"/>
    <property type="molecule type" value="Genomic_DNA"/>
</dbReference>
<dbReference type="RefSeq" id="WP_100709352.1">
    <property type="nucleotide sequence ID" value="NZ_NPDR01000002.1"/>
</dbReference>
<dbReference type="OrthoDB" id="330080at2"/>
<name>A0A2M9YDX0_9LEPT</name>
<dbReference type="Pfam" id="PF13145">
    <property type="entry name" value="Rotamase_2"/>
    <property type="match status" value="1"/>
</dbReference>
<keyword evidence="5 8" id="KW-0413">Isomerase</keyword>
<accession>A0A2M9YDX0</accession>
<evidence type="ECO:0000256" key="3">
    <source>
        <dbReference type="ARBA" id="ARBA00022729"/>
    </source>
</evidence>
<keyword evidence="9" id="KW-1185">Reference proteome</keyword>
<dbReference type="AlphaFoldDB" id="A0A2M9YDX0"/>
<dbReference type="PANTHER" id="PTHR47245:SF1">
    <property type="entry name" value="FOLDASE PROTEIN PRSA"/>
    <property type="match status" value="1"/>
</dbReference>
<keyword evidence="3" id="KW-0732">Signal</keyword>